<evidence type="ECO:0000256" key="1">
    <source>
        <dbReference type="SAM" id="MobiDB-lite"/>
    </source>
</evidence>
<dbReference type="InterPro" id="IPR011989">
    <property type="entry name" value="ARM-like"/>
</dbReference>
<dbReference type="AlphaFoldDB" id="A0A917V7R6"/>
<protein>
    <recommendedName>
        <fullName evidence="4">HEAT repeat domain-containing protein</fullName>
    </recommendedName>
</protein>
<gene>
    <name evidence="2" type="ORF">GCM10010094_05600</name>
</gene>
<reference evidence="2" key="2">
    <citation type="submission" date="2020-09" db="EMBL/GenBank/DDBJ databases">
        <authorList>
            <person name="Sun Q."/>
            <person name="Ohkuma M."/>
        </authorList>
    </citation>
    <scope>NUCLEOTIDE SEQUENCE</scope>
    <source>
        <strain evidence="2">JCM 3035</strain>
    </source>
</reference>
<evidence type="ECO:0000313" key="2">
    <source>
        <dbReference type="EMBL" id="GGK48295.1"/>
    </source>
</evidence>
<feature type="region of interest" description="Disordered" evidence="1">
    <location>
        <begin position="178"/>
        <end position="213"/>
    </location>
</feature>
<evidence type="ECO:0008006" key="4">
    <source>
        <dbReference type="Google" id="ProtNLM"/>
    </source>
</evidence>
<dbReference type="Proteomes" id="UP000637788">
    <property type="component" value="Unassembled WGS sequence"/>
</dbReference>
<keyword evidence="3" id="KW-1185">Reference proteome</keyword>
<evidence type="ECO:0000313" key="3">
    <source>
        <dbReference type="Proteomes" id="UP000637788"/>
    </source>
</evidence>
<dbReference type="InterPro" id="IPR016024">
    <property type="entry name" value="ARM-type_fold"/>
</dbReference>
<dbReference type="Pfam" id="PF13646">
    <property type="entry name" value="HEAT_2"/>
    <property type="match status" value="1"/>
</dbReference>
<sequence length="213" mass="23796">MPMTDSPKETRARDDVQEVVREAASADVRADALPDVQADALIHALGSEPRRPEAFRELMRHGPAAIPAIRRGLRHPQPRVREQCCNLLDHLLVPEVLDDLIAMLDDLAAPVRYAALHALSCDRCKTDACRPDSAVVLPCGIHLLHHDPDPHVRTMAAELVGRWVHTHPEAATALTYTHETDPSPMVRKKAGWYAPGGPIHRRTAPRPRRRDRR</sequence>
<accession>A0A917V7R6</accession>
<organism evidence="2 3">
    <name type="scientific">Streptomyces flaveus</name>
    <dbReference type="NCBI Taxonomy" id="66370"/>
    <lineage>
        <taxon>Bacteria</taxon>
        <taxon>Bacillati</taxon>
        <taxon>Actinomycetota</taxon>
        <taxon>Actinomycetes</taxon>
        <taxon>Kitasatosporales</taxon>
        <taxon>Streptomycetaceae</taxon>
        <taxon>Streptomyces</taxon>
        <taxon>Streptomyces aurantiacus group</taxon>
    </lineage>
</organism>
<reference evidence="2" key="1">
    <citation type="journal article" date="2014" name="Int. J. Syst. Evol. Microbiol.">
        <title>Complete genome sequence of Corynebacterium casei LMG S-19264T (=DSM 44701T), isolated from a smear-ripened cheese.</title>
        <authorList>
            <consortium name="US DOE Joint Genome Institute (JGI-PGF)"/>
            <person name="Walter F."/>
            <person name="Albersmeier A."/>
            <person name="Kalinowski J."/>
            <person name="Ruckert C."/>
        </authorList>
    </citation>
    <scope>NUCLEOTIDE SEQUENCE</scope>
    <source>
        <strain evidence="2">JCM 3035</strain>
    </source>
</reference>
<name>A0A917V7R6_9ACTN</name>
<proteinExistence type="predicted"/>
<dbReference type="EMBL" id="BMPQ01000001">
    <property type="protein sequence ID" value="GGK48295.1"/>
    <property type="molecule type" value="Genomic_DNA"/>
</dbReference>
<feature type="compositionally biased region" description="Basic residues" evidence="1">
    <location>
        <begin position="199"/>
        <end position="213"/>
    </location>
</feature>
<comment type="caution">
    <text evidence="2">The sequence shown here is derived from an EMBL/GenBank/DDBJ whole genome shotgun (WGS) entry which is preliminary data.</text>
</comment>
<dbReference type="Gene3D" id="1.25.10.10">
    <property type="entry name" value="Leucine-rich Repeat Variant"/>
    <property type="match status" value="1"/>
</dbReference>
<dbReference type="SUPFAM" id="SSF48371">
    <property type="entry name" value="ARM repeat"/>
    <property type="match status" value="1"/>
</dbReference>